<feature type="compositionally biased region" description="Low complexity" evidence="1">
    <location>
        <begin position="163"/>
        <end position="173"/>
    </location>
</feature>
<feature type="non-terminal residue" evidence="3">
    <location>
        <position position="1"/>
    </location>
</feature>
<feature type="region of interest" description="Disordered" evidence="1">
    <location>
        <begin position="143"/>
        <end position="200"/>
    </location>
</feature>
<dbReference type="InterPro" id="IPR023393">
    <property type="entry name" value="START-like_dom_sf"/>
</dbReference>
<dbReference type="Pfam" id="PF01852">
    <property type="entry name" value="START"/>
    <property type="match status" value="1"/>
</dbReference>
<dbReference type="AlphaFoldDB" id="A0A2J7ZVL6"/>
<evidence type="ECO:0000313" key="4">
    <source>
        <dbReference type="Proteomes" id="UP000236333"/>
    </source>
</evidence>
<dbReference type="GO" id="GO:0008289">
    <property type="term" value="F:lipid binding"/>
    <property type="evidence" value="ECO:0007669"/>
    <property type="project" value="InterPro"/>
</dbReference>
<proteinExistence type="predicted"/>
<dbReference type="SUPFAM" id="SSF55961">
    <property type="entry name" value="Bet v1-like"/>
    <property type="match status" value="1"/>
</dbReference>
<dbReference type="GO" id="GO:0005737">
    <property type="term" value="C:cytoplasm"/>
    <property type="evidence" value="ECO:0007669"/>
    <property type="project" value="UniProtKB-ARBA"/>
</dbReference>
<gene>
    <name evidence="3" type="ORF">TSOC_009556</name>
</gene>
<evidence type="ECO:0000313" key="3">
    <source>
        <dbReference type="EMBL" id="PNH04299.1"/>
    </source>
</evidence>
<dbReference type="Proteomes" id="UP000236333">
    <property type="component" value="Unassembled WGS sequence"/>
</dbReference>
<feature type="region of interest" description="Disordered" evidence="1">
    <location>
        <begin position="701"/>
        <end position="765"/>
    </location>
</feature>
<name>A0A2J7ZVL6_9CHLO</name>
<dbReference type="EMBL" id="PGGS01000403">
    <property type="protein sequence ID" value="PNH04299.1"/>
    <property type="molecule type" value="Genomic_DNA"/>
</dbReference>
<evidence type="ECO:0000256" key="1">
    <source>
        <dbReference type="SAM" id="MobiDB-lite"/>
    </source>
</evidence>
<dbReference type="InterPro" id="IPR002913">
    <property type="entry name" value="START_lipid-bd_dom"/>
</dbReference>
<feature type="compositionally biased region" description="Low complexity" evidence="1">
    <location>
        <begin position="701"/>
        <end position="715"/>
    </location>
</feature>
<feature type="domain" description="START" evidence="2">
    <location>
        <begin position="310"/>
        <end position="533"/>
    </location>
</feature>
<dbReference type="PANTHER" id="PTHR19308:SF39">
    <property type="entry name" value="PHOSPHATIDYLCHOLINE TRANSFER PROTEIN"/>
    <property type="match status" value="1"/>
</dbReference>
<keyword evidence="4" id="KW-1185">Reference proteome</keyword>
<comment type="caution">
    <text evidence="3">The sequence shown here is derived from an EMBL/GenBank/DDBJ whole genome shotgun (WGS) entry which is preliminary data.</text>
</comment>
<organism evidence="3 4">
    <name type="scientific">Tetrabaena socialis</name>
    <dbReference type="NCBI Taxonomy" id="47790"/>
    <lineage>
        <taxon>Eukaryota</taxon>
        <taxon>Viridiplantae</taxon>
        <taxon>Chlorophyta</taxon>
        <taxon>core chlorophytes</taxon>
        <taxon>Chlorophyceae</taxon>
        <taxon>CS clade</taxon>
        <taxon>Chlamydomonadales</taxon>
        <taxon>Tetrabaenaceae</taxon>
        <taxon>Tetrabaena</taxon>
    </lineage>
</organism>
<protein>
    <recommendedName>
        <fullName evidence="2">START domain-containing protein</fullName>
    </recommendedName>
</protein>
<accession>A0A2J7ZVL6</accession>
<dbReference type="OrthoDB" id="1295045at2759"/>
<feature type="region of interest" description="Disordered" evidence="1">
    <location>
        <begin position="82"/>
        <end position="107"/>
    </location>
</feature>
<dbReference type="PROSITE" id="PS50848">
    <property type="entry name" value="START"/>
    <property type="match status" value="1"/>
</dbReference>
<evidence type="ECO:0000259" key="2">
    <source>
        <dbReference type="PROSITE" id="PS50848"/>
    </source>
</evidence>
<dbReference type="PANTHER" id="PTHR19308">
    <property type="entry name" value="PHOSPHATIDYLCHOLINE TRANSFER PROTEIN"/>
    <property type="match status" value="1"/>
</dbReference>
<dbReference type="InterPro" id="IPR051213">
    <property type="entry name" value="START_lipid_transfer"/>
</dbReference>
<sequence length="843" mass="88948">RLPIRARIGLSIQRDRISRRGERIRARFDSWHWKGTEGARFFSSQLASPAQWMVALLGLCLYPALARSGRLGSGPSAVRRSELCGGPGSHSIQVERPSAQARSGGSGAGLSGFLRRLRRVVSDGRAQARRLCGRDGALQAATSSFSRKRSFGSRSSKSEDVLSSRLSMDSMRSAQQHAGGGGGGRRGFLQRKGGDASRWRPSIARIASGQHLTDMAASESSRSSINAGKRLEILSYNGFQSVDCLQHEMTAAGYEAVHQVVTDTHLLQFGALIGEASAELALSQAGSPGAVGPEPDSLFGTFDRRDAYRQGWELVVEEHQPGLHYWAWRRHLRKGLFMYKSKTVYERATTAQITGFTYDTDFRRTWDETVACQLAVPPPHDAAAPAAAGAAAPSGGAGGMSLAEADAKAAVGRSAFMYARTKFPPPMASREYTYVRRCWAKPDDGGCYCVSRACAHPSPPPAGGRTVRVTDFISGYVIRSSKGVFDAASPAVEVVNVYFEDPCVPSGIVNMGIRRALWPMVQKAEAAFRDYLLTRVHGGLEQPPPELAVALDSLGAAMGMNGVQAAARAAAAAADADAASCIGGLLPALGRRCCSPYMLLYGGYTALWRGGRGALLSALSCLMSLWCNATGLFCASLVLGRRALDGGLAAGAALRTALQPVRGRSQQSKGGIARAGLPAVLAGMLWPWESVLHTLRGAGRGSRSNAAGLERSASGGSAGGDRLSSHPLPGANAPPAQRRVTCAPGGSNSGGGSADGAASPRGPRRARGGFMRRCAFLVAKVAGAGLLLGRATRAETDAADQEQRVYAPARVTAAPPQQQERAAARVPVRRAVVGQRDSLAKAW</sequence>
<reference evidence="3 4" key="1">
    <citation type="journal article" date="2017" name="Mol. Biol. Evol.">
        <title>The 4-celled Tetrabaena socialis nuclear genome reveals the essential components for genetic control of cell number at the origin of multicellularity in the volvocine lineage.</title>
        <authorList>
            <person name="Featherston J."/>
            <person name="Arakaki Y."/>
            <person name="Hanschen E.R."/>
            <person name="Ferris P.J."/>
            <person name="Michod R.E."/>
            <person name="Olson B.J.S.C."/>
            <person name="Nozaki H."/>
            <person name="Durand P.M."/>
        </authorList>
    </citation>
    <scope>NUCLEOTIDE SEQUENCE [LARGE SCALE GENOMIC DNA]</scope>
    <source>
        <strain evidence="3 4">NIES-571</strain>
    </source>
</reference>
<dbReference type="Gene3D" id="3.30.530.20">
    <property type="match status" value="1"/>
</dbReference>